<feature type="chain" id="PRO_5003669310" evidence="2">
    <location>
        <begin position="20"/>
        <end position="327"/>
    </location>
</feature>
<organism evidence="4 5">
    <name type="scientific">Beggiatoa alba B18LD</name>
    <dbReference type="NCBI Taxonomy" id="395493"/>
    <lineage>
        <taxon>Bacteria</taxon>
        <taxon>Pseudomonadati</taxon>
        <taxon>Pseudomonadota</taxon>
        <taxon>Gammaproteobacteria</taxon>
        <taxon>Thiotrichales</taxon>
        <taxon>Thiotrichaceae</taxon>
        <taxon>Beggiatoa</taxon>
    </lineage>
</organism>
<reference evidence="4 5" key="1">
    <citation type="submission" date="2011-11" db="EMBL/GenBank/DDBJ databases">
        <title>Improved High-Quality Draft sequence of Beggiatoa alba B18lD.</title>
        <authorList>
            <consortium name="US DOE Joint Genome Institute"/>
            <person name="Lucas S."/>
            <person name="Han J."/>
            <person name="Lapidus A."/>
            <person name="Cheng J.-F."/>
            <person name="Goodwin L."/>
            <person name="Pitluck S."/>
            <person name="Peters L."/>
            <person name="Mikhailova N."/>
            <person name="Held B."/>
            <person name="Detter J.C."/>
            <person name="Han C."/>
            <person name="Tapia R."/>
            <person name="Land M."/>
            <person name="Hauser L."/>
            <person name="Kyrpides N."/>
            <person name="Ivanova N."/>
            <person name="Pagani I."/>
            <person name="Samuel K."/>
            <person name="Teske A."/>
            <person name="Mueller J."/>
            <person name="Woyke T."/>
        </authorList>
    </citation>
    <scope>NUCLEOTIDE SEQUENCE [LARGE SCALE GENOMIC DNA]</scope>
    <source>
        <strain evidence="4 5">B18LD</strain>
    </source>
</reference>
<evidence type="ECO:0000256" key="1">
    <source>
        <dbReference type="ARBA" id="ARBA00022729"/>
    </source>
</evidence>
<dbReference type="Pfam" id="PF13098">
    <property type="entry name" value="Thioredoxin_2"/>
    <property type="match status" value="1"/>
</dbReference>
<dbReference type="InterPro" id="IPR036249">
    <property type="entry name" value="Thioredoxin-like_sf"/>
</dbReference>
<dbReference type="PANTHER" id="PTHR15337">
    <property type="entry name" value="ANTERIOR GRADIENT PROTEIN-RELATED"/>
    <property type="match status" value="1"/>
</dbReference>
<dbReference type="SUPFAM" id="SSF52833">
    <property type="entry name" value="Thioredoxin-like"/>
    <property type="match status" value="2"/>
</dbReference>
<dbReference type="Gene3D" id="3.40.30.10">
    <property type="entry name" value="Glutaredoxin"/>
    <property type="match status" value="2"/>
</dbReference>
<dbReference type="InterPro" id="IPR051099">
    <property type="entry name" value="AGR/TXD"/>
</dbReference>
<dbReference type="HOGENOM" id="CLU_849063_0_0_6"/>
<dbReference type="InterPro" id="IPR013766">
    <property type="entry name" value="Thioredoxin_domain"/>
</dbReference>
<evidence type="ECO:0000259" key="3">
    <source>
        <dbReference type="PROSITE" id="PS51352"/>
    </source>
</evidence>
<evidence type="ECO:0000256" key="2">
    <source>
        <dbReference type="SAM" id="SignalP"/>
    </source>
</evidence>
<dbReference type="Pfam" id="PF03190">
    <property type="entry name" value="Thioredox_DsbH"/>
    <property type="match status" value="1"/>
</dbReference>
<dbReference type="PANTHER" id="PTHR15337:SF11">
    <property type="entry name" value="THIOREDOXIN DOMAIN-CONTAINING PROTEIN"/>
    <property type="match status" value="1"/>
</dbReference>
<name>I3CK03_9GAMM</name>
<evidence type="ECO:0000313" key="4">
    <source>
        <dbReference type="EMBL" id="EIJ43946.1"/>
    </source>
</evidence>
<dbReference type="InterPro" id="IPR004879">
    <property type="entry name" value="Ssp411-like_TRX"/>
</dbReference>
<feature type="signal peptide" evidence="2">
    <location>
        <begin position="1"/>
        <end position="19"/>
    </location>
</feature>
<protein>
    <submittedName>
        <fullName evidence="4">Thioredoxin-related protein</fullName>
    </submittedName>
</protein>
<proteinExistence type="predicted"/>
<evidence type="ECO:0000313" key="5">
    <source>
        <dbReference type="Proteomes" id="UP000005744"/>
    </source>
</evidence>
<dbReference type="InterPro" id="IPR012336">
    <property type="entry name" value="Thioredoxin-like_fold"/>
</dbReference>
<sequence length="327" mass="37634">MKSIVIALMLTFYASLLFAEQMPTTWLQNPSSLTQAIENAQKEDKKGIFIFITAEKCALCNYMQTVIFPQAQIANFYQQNFINLQINASVTTSIINFENQASTTTTVAKQLNSEGKAYPLALFFNPQGTLLYSFSGITQNPEEFLWLGEYILQEHYQQQSFTDYKQARYVNQPTKTGNSQAFFDVTFGDLQAELQTAKENGKQGIMLFFEMEGCPFCKRMRDTVFTQPDVQQFYKERFLIFPIDILGDVELTDFEGNTISSKVFSQTINRVRSTPVIIFYNLAGEPLYRFTGMTEDAQSFIWLAEYVLSGEYQRQLFKTYQQAKRNP</sequence>
<gene>
    <name evidence="4" type="ORF">BegalDRAFT_3121</name>
</gene>
<feature type="domain" description="Thioredoxin" evidence="3">
    <location>
        <begin position="161"/>
        <end position="309"/>
    </location>
</feature>
<dbReference type="STRING" id="395493.BegalDRAFT_3121"/>
<accession>I3CK03</accession>
<dbReference type="EMBL" id="JH600070">
    <property type="protein sequence ID" value="EIJ43946.1"/>
    <property type="molecule type" value="Genomic_DNA"/>
</dbReference>
<dbReference type="AlphaFoldDB" id="I3CK03"/>
<dbReference type="OrthoDB" id="9791630at2"/>
<dbReference type="RefSeq" id="WP_002691576.1">
    <property type="nucleotide sequence ID" value="NZ_JH600070.1"/>
</dbReference>
<dbReference type="PROSITE" id="PS51352">
    <property type="entry name" value="THIOREDOXIN_2"/>
    <property type="match status" value="1"/>
</dbReference>
<keyword evidence="1 2" id="KW-0732">Signal</keyword>
<dbReference type="Proteomes" id="UP000005744">
    <property type="component" value="Unassembled WGS sequence"/>
</dbReference>
<dbReference type="eggNOG" id="COG2143">
    <property type="taxonomic scope" value="Bacteria"/>
</dbReference>
<keyword evidence="5" id="KW-1185">Reference proteome</keyword>